<dbReference type="GO" id="GO:0043138">
    <property type="term" value="F:3'-5' DNA helicase activity"/>
    <property type="evidence" value="ECO:0007669"/>
    <property type="project" value="TreeGrafter"/>
</dbReference>
<evidence type="ECO:0000256" key="1">
    <source>
        <dbReference type="ARBA" id="ARBA00022741"/>
    </source>
</evidence>
<dbReference type="GO" id="GO:0005524">
    <property type="term" value="F:ATP binding"/>
    <property type="evidence" value="ECO:0007669"/>
    <property type="project" value="UniProtKB-KW"/>
</dbReference>
<accession>A0A8S9FZC5</accession>
<dbReference type="Pfam" id="PF13625">
    <property type="entry name" value="Helicase_C_3"/>
    <property type="match status" value="1"/>
</dbReference>
<gene>
    <name evidence="6" type="ORF">F2Q68_00020477</name>
</gene>
<sequence length="242" mass="27580">MNIFISLAKQRTIITFFYANGIERESRGEDRDGELTVIEPQENLITGGVFQSEQLRAPISPRTVENEVRKINKYANNTCFNCSGERERSSKKMKYGGKMKNIQNEEYYMGDDDAYEDSRDGEGEKTNTDFSKLVLKPDHVNRPLWACADGRIFLETYSPLYKQAYDFLIAIAEPVCRPESMHEYNLTPHSLYAAVSVGLETETIISVLNKLPNDMIDFINASTANYGKVKLNSLINYINLID</sequence>
<dbReference type="EMBL" id="QGKW02002228">
    <property type="protein sequence ID" value="KAF2537478.1"/>
    <property type="molecule type" value="Genomic_DNA"/>
</dbReference>
<keyword evidence="4" id="KW-0067">ATP-binding</keyword>
<evidence type="ECO:0000256" key="3">
    <source>
        <dbReference type="ARBA" id="ARBA00022806"/>
    </source>
</evidence>
<dbReference type="AlphaFoldDB" id="A0A8S9FZC5"/>
<dbReference type="GO" id="GO:0000112">
    <property type="term" value="C:nucleotide-excision repair factor 3 complex"/>
    <property type="evidence" value="ECO:0007669"/>
    <property type="project" value="TreeGrafter"/>
</dbReference>
<evidence type="ECO:0000256" key="4">
    <source>
        <dbReference type="ARBA" id="ARBA00022840"/>
    </source>
</evidence>
<organism evidence="6 7">
    <name type="scientific">Brassica cretica</name>
    <name type="common">Mustard</name>
    <dbReference type="NCBI Taxonomy" id="69181"/>
    <lineage>
        <taxon>Eukaryota</taxon>
        <taxon>Viridiplantae</taxon>
        <taxon>Streptophyta</taxon>
        <taxon>Embryophyta</taxon>
        <taxon>Tracheophyta</taxon>
        <taxon>Spermatophyta</taxon>
        <taxon>Magnoliopsida</taxon>
        <taxon>eudicotyledons</taxon>
        <taxon>Gunneridae</taxon>
        <taxon>Pentapetalae</taxon>
        <taxon>rosids</taxon>
        <taxon>malvids</taxon>
        <taxon>Brassicales</taxon>
        <taxon>Brassicaceae</taxon>
        <taxon>Brassiceae</taxon>
        <taxon>Brassica</taxon>
    </lineage>
</organism>
<comment type="caution">
    <text evidence="6">The sequence shown here is derived from an EMBL/GenBank/DDBJ whole genome shotgun (WGS) entry which is preliminary data.</text>
</comment>
<keyword evidence="1" id="KW-0547">Nucleotide-binding</keyword>
<evidence type="ECO:0000259" key="5">
    <source>
        <dbReference type="Pfam" id="PF13625"/>
    </source>
</evidence>
<dbReference type="InterPro" id="IPR050615">
    <property type="entry name" value="ATP-dep_DNA_Helicase"/>
</dbReference>
<dbReference type="GO" id="GO:0006367">
    <property type="term" value="P:transcription initiation at RNA polymerase II promoter"/>
    <property type="evidence" value="ECO:0007669"/>
    <property type="project" value="TreeGrafter"/>
</dbReference>
<dbReference type="Proteomes" id="UP000712281">
    <property type="component" value="Unassembled WGS sequence"/>
</dbReference>
<keyword evidence="2" id="KW-0378">Hydrolase</keyword>
<dbReference type="PANTHER" id="PTHR11274:SF0">
    <property type="entry name" value="GENERAL TRANSCRIPTION AND DNA REPAIR FACTOR IIH HELICASE SUBUNIT XPB"/>
    <property type="match status" value="1"/>
</dbReference>
<dbReference type="PANTHER" id="PTHR11274">
    <property type="entry name" value="RAD25/XP-B DNA REPAIR HELICASE"/>
    <property type="match status" value="1"/>
</dbReference>
<protein>
    <recommendedName>
        <fullName evidence="5">Helicase XPB/Ssl2 N-terminal domain-containing protein</fullName>
    </recommendedName>
</protein>
<dbReference type="GO" id="GO:0097550">
    <property type="term" value="C:transcription preinitiation complex"/>
    <property type="evidence" value="ECO:0007669"/>
    <property type="project" value="TreeGrafter"/>
</dbReference>
<dbReference type="InterPro" id="IPR032830">
    <property type="entry name" value="XPB/Ssl2_N"/>
</dbReference>
<evidence type="ECO:0000313" key="6">
    <source>
        <dbReference type="EMBL" id="KAF2537478.1"/>
    </source>
</evidence>
<dbReference type="GO" id="GO:0005675">
    <property type="term" value="C:transcription factor TFIIH holo complex"/>
    <property type="evidence" value="ECO:0007669"/>
    <property type="project" value="TreeGrafter"/>
</dbReference>
<name>A0A8S9FZC5_BRACR</name>
<proteinExistence type="predicted"/>
<keyword evidence="3" id="KW-0347">Helicase</keyword>
<reference evidence="6" key="1">
    <citation type="submission" date="2019-12" db="EMBL/GenBank/DDBJ databases">
        <title>Genome sequencing and annotation of Brassica cretica.</title>
        <authorList>
            <person name="Studholme D.J."/>
            <person name="Sarris P.F."/>
        </authorList>
    </citation>
    <scope>NUCLEOTIDE SEQUENCE</scope>
    <source>
        <strain evidence="6">PFS-001/15</strain>
        <tissue evidence="6">Leaf</tissue>
    </source>
</reference>
<dbReference type="GO" id="GO:0016787">
    <property type="term" value="F:hydrolase activity"/>
    <property type="evidence" value="ECO:0007669"/>
    <property type="project" value="UniProtKB-KW"/>
</dbReference>
<feature type="domain" description="Helicase XPB/Ssl2 N-terminal" evidence="5">
    <location>
        <begin position="144"/>
        <end position="232"/>
    </location>
</feature>
<evidence type="ECO:0000256" key="2">
    <source>
        <dbReference type="ARBA" id="ARBA00022801"/>
    </source>
</evidence>
<evidence type="ECO:0000313" key="7">
    <source>
        <dbReference type="Proteomes" id="UP000712281"/>
    </source>
</evidence>